<dbReference type="Proteomes" id="UP000230423">
    <property type="component" value="Unassembled WGS sequence"/>
</dbReference>
<evidence type="ECO:0000256" key="7">
    <source>
        <dbReference type="PROSITE-ProRule" id="PRU00076"/>
    </source>
</evidence>
<feature type="domain" description="EGF-like" evidence="8">
    <location>
        <begin position="173"/>
        <end position="211"/>
    </location>
</feature>
<keyword evidence="3" id="KW-0732">Signal</keyword>
<dbReference type="SUPFAM" id="SSF57196">
    <property type="entry name" value="EGF/Laminin"/>
    <property type="match status" value="1"/>
</dbReference>
<dbReference type="PROSITE" id="PS50279">
    <property type="entry name" value="BPTI_KUNITZ_2"/>
    <property type="match status" value="2"/>
</dbReference>
<dbReference type="PROSITE" id="PS00010">
    <property type="entry name" value="ASX_HYDROXYL"/>
    <property type="match status" value="1"/>
</dbReference>
<keyword evidence="11" id="KW-1185">Reference proteome</keyword>
<protein>
    <submittedName>
        <fullName evidence="10">Calcium binding EGF domain protein</fullName>
    </submittedName>
</protein>
<evidence type="ECO:0000259" key="9">
    <source>
        <dbReference type="PROSITE" id="PS50279"/>
    </source>
</evidence>
<dbReference type="GO" id="GO:0004867">
    <property type="term" value="F:serine-type endopeptidase inhibitor activity"/>
    <property type="evidence" value="ECO:0007669"/>
    <property type="project" value="UniProtKB-KW"/>
</dbReference>
<dbReference type="PANTHER" id="PTHR10083">
    <property type="entry name" value="KUNITZ-TYPE PROTEASE INHIBITOR-RELATED"/>
    <property type="match status" value="1"/>
</dbReference>
<dbReference type="InterPro" id="IPR000742">
    <property type="entry name" value="EGF"/>
</dbReference>
<evidence type="ECO:0000256" key="1">
    <source>
        <dbReference type="ARBA" id="ARBA00022536"/>
    </source>
</evidence>
<dbReference type="GO" id="GO:0005615">
    <property type="term" value="C:extracellular space"/>
    <property type="evidence" value="ECO:0007669"/>
    <property type="project" value="TreeGrafter"/>
</dbReference>
<dbReference type="AlphaFoldDB" id="A0A2G9U369"/>
<dbReference type="InterPro" id="IPR002223">
    <property type="entry name" value="Kunitz_BPTI"/>
</dbReference>
<dbReference type="Pfam" id="PF00014">
    <property type="entry name" value="Kunitz_BPTI"/>
    <property type="match status" value="2"/>
</dbReference>
<evidence type="ECO:0000259" key="8">
    <source>
        <dbReference type="PROSITE" id="PS50026"/>
    </source>
</evidence>
<dbReference type="PROSITE" id="PS01187">
    <property type="entry name" value="EGF_CA"/>
    <property type="match status" value="1"/>
</dbReference>
<dbReference type="Gene3D" id="2.10.25.10">
    <property type="entry name" value="Laminin"/>
    <property type="match status" value="1"/>
</dbReference>
<evidence type="ECO:0000256" key="6">
    <source>
        <dbReference type="ARBA" id="ARBA00023157"/>
    </source>
</evidence>
<gene>
    <name evidence="10" type="ORF">TELCIR_13768</name>
</gene>
<organism evidence="10 11">
    <name type="scientific">Teladorsagia circumcincta</name>
    <name type="common">Brown stomach worm</name>
    <name type="synonym">Ostertagia circumcincta</name>
    <dbReference type="NCBI Taxonomy" id="45464"/>
    <lineage>
        <taxon>Eukaryota</taxon>
        <taxon>Metazoa</taxon>
        <taxon>Ecdysozoa</taxon>
        <taxon>Nematoda</taxon>
        <taxon>Chromadorea</taxon>
        <taxon>Rhabditida</taxon>
        <taxon>Rhabditina</taxon>
        <taxon>Rhabditomorpha</taxon>
        <taxon>Strongyloidea</taxon>
        <taxon>Trichostrongylidae</taxon>
        <taxon>Teladorsagia</taxon>
    </lineage>
</organism>
<dbReference type="PANTHER" id="PTHR10083:SF374">
    <property type="entry name" value="BPTI_KUNITZ INHIBITOR DOMAIN-CONTAINING PROTEIN"/>
    <property type="match status" value="1"/>
</dbReference>
<dbReference type="Gene3D" id="4.10.410.10">
    <property type="entry name" value="Pancreatic trypsin inhibitor Kunitz domain"/>
    <property type="match status" value="2"/>
</dbReference>
<dbReference type="EMBL" id="KZ349753">
    <property type="protein sequence ID" value="PIO64598.1"/>
    <property type="molecule type" value="Genomic_DNA"/>
</dbReference>
<evidence type="ECO:0000313" key="10">
    <source>
        <dbReference type="EMBL" id="PIO64598.1"/>
    </source>
</evidence>
<dbReference type="InterPro" id="IPR018097">
    <property type="entry name" value="EGF_Ca-bd_CS"/>
</dbReference>
<keyword evidence="5" id="KW-0722">Serine protease inhibitor</keyword>
<evidence type="ECO:0000313" key="11">
    <source>
        <dbReference type="Proteomes" id="UP000230423"/>
    </source>
</evidence>
<dbReference type="InterPro" id="IPR050098">
    <property type="entry name" value="TFPI/VKTCI-like"/>
</dbReference>
<sequence>MLLLVVALVRLTSCEHDASWNSRGSFPPNEPKSLVKRAAAVDLCQMPPDIGSCSRELIRYYYDPKDDECKRFTYSKGTPFFPTDLNFGRVNHSQFRLESKQRRMLSSTVSTTVATTTSQTKVPATRPPKKINVTKATPNIRDCPLCDPLFGVCIDGECGCMDGFRKLGKICIDINECEKVSTCPANSRCINTVGSYKCECDAGFNDDGRCVVEKGACADVFDVRYTEEDCNHGVQELRFYYDQETNICRQFFYGGCVGKSKNIFVDAKVEIEDHLGFA</sequence>
<dbReference type="SUPFAM" id="SSF57362">
    <property type="entry name" value="BPTI-like"/>
    <property type="match status" value="2"/>
</dbReference>
<name>A0A2G9U369_TELCI</name>
<dbReference type="InterPro" id="IPR049883">
    <property type="entry name" value="NOTCH1_EGF-like"/>
</dbReference>
<dbReference type="CDD" id="cd00109">
    <property type="entry name" value="Kunitz-type"/>
    <property type="match status" value="2"/>
</dbReference>
<dbReference type="CDD" id="cd00054">
    <property type="entry name" value="EGF_CA"/>
    <property type="match status" value="1"/>
</dbReference>
<dbReference type="FunFam" id="2.10.25.10:FF:000038">
    <property type="entry name" value="Fibrillin 2"/>
    <property type="match status" value="1"/>
</dbReference>
<keyword evidence="4" id="KW-0677">Repeat</keyword>
<dbReference type="InterPro" id="IPR036880">
    <property type="entry name" value="Kunitz_BPTI_sf"/>
</dbReference>
<dbReference type="InterPro" id="IPR000152">
    <property type="entry name" value="EGF-type_Asp/Asn_hydroxyl_site"/>
</dbReference>
<dbReference type="Pfam" id="PF07645">
    <property type="entry name" value="EGF_CA"/>
    <property type="match status" value="1"/>
</dbReference>
<reference evidence="10 11" key="1">
    <citation type="submission" date="2015-09" db="EMBL/GenBank/DDBJ databases">
        <title>Draft genome of the parasitic nematode Teladorsagia circumcincta isolate WARC Sus (inbred).</title>
        <authorList>
            <person name="Mitreva M."/>
        </authorList>
    </citation>
    <scope>NUCLEOTIDE SEQUENCE [LARGE SCALE GENOMIC DNA]</scope>
    <source>
        <strain evidence="10 11">S</strain>
    </source>
</reference>
<evidence type="ECO:0000256" key="2">
    <source>
        <dbReference type="ARBA" id="ARBA00022690"/>
    </source>
</evidence>
<accession>A0A2G9U369</accession>
<evidence type="ECO:0000256" key="4">
    <source>
        <dbReference type="ARBA" id="ARBA00022737"/>
    </source>
</evidence>
<keyword evidence="2" id="KW-0646">Protease inhibitor</keyword>
<feature type="domain" description="BPTI/Kunitz inhibitor" evidence="9">
    <location>
        <begin position="44"/>
        <end position="95"/>
    </location>
</feature>
<dbReference type="PROSITE" id="PS01186">
    <property type="entry name" value="EGF_2"/>
    <property type="match status" value="1"/>
</dbReference>
<proteinExistence type="predicted"/>
<dbReference type="SMART" id="SM00181">
    <property type="entry name" value="EGF"/>
    <property type="match status" value="2"/>
</dbReference>
<feature type="domain" description="BPTI/Kunitz inhibitor" evidence="9">
    <location>
        <begin position="217"/>
        <end position="264"/>
    </location>
</feature>
<keyword evidence="6" id="KW-1015">Disulfide bond</keyword>
<evidence type="ECO:0000256" key="5">
    <source>
        <dbReference type="ARBA" id="ARBA00022900"/>
    </source>
</evidence>
<dbReference type="InterPro" id="IPR001881">
    <property type="entry name" value="EGF-like_Ca-bd_dom"/>
</dbReference>
<dbReference type="SMART" id="SM00179">
    <property type="entry name" value="EGF_CA"/>
    <property type="match status" value="2"/>
</dbReference>
<evidence type="ECO:0000256" key="3">
    <source>
        <dbReference type="ARBA" id="ARBA00022729"/>
    </source>
</evidence>
<comment type="caution">
    <text evidence="7">Lacks conserved residue(s) required for the propagation of feature annotation.</text>
</comment>
<keyword evidence="1 7" id="KW-0245">EGF-like domain</keyword>
<dbReference type="GO" id="GO:0005509">
    <property type="term" value="F:calcium ion binding"/>
    <property type="evidence" value="ECO:0007669"/>
    <property type="project" value="InterPro"/>
</dbReference>
<dbReference type="OrthoDB" id="5859848at2759"/>
<dbReference type="SMART" id="SM00131">
    <property type="entry name" value="KU"/>
    <property type="match status" value="2"/>
</dbReference>
<dbReference type="PROSITE" id="PS50026">
    <property type="entry name" value="EGF_3"/>
    <property type="match status" value="1"/>
</dbReference>